<dbReference type="PANTHER" id="PTHR43639:SF1">
    <property type="entry name" value="SHORT-CHAIN DEHYDROGENASE_REDUCTASE FAMILY PROTEIN"/>
    <property type="match status" value="1"/>
</dbReference>
<evidence type="ECO:0000256" key="2">
    <source>
        <dbReference type="ARBA" id="ARBA00023002"/>
    </source>
</evidence>
<dbReference type="InterPro" id="IPR002347">
    <property type="entry name" value="SDR_fam"/>
</dbReference>
<gene>
    <name evidence="3" type="ORF">LARV_02978</name>
</gene>
<dbReference type="PANTHER" id="PTHR43639">
    <property type="entry name" value="OXIDOREDUCTASE, SHORT-CHAIN DEHYDROGENASE/REDUCTASE FAMILY (AFU_ORTHOLOGUE AFUA_5G02870)"/>
    <property type="match status" value="1"/>
</dbReference>
<dbReference type="OrthoDB" id="9790146at2"/>
<comment type="similarity">
    <text evidence="1">Belongs to the short-chain dehydrogenases/reductases (SDR) family.</text>
</comment>
<dbReference type="GO" id="GO:0016491">
    <property type="term" value="F:oxidoreductase activity"/>
    <property type="evidence" value="ECO:0007669"/>
    <property type="project" value="UniProtKB-KW"/>
</dbReference>
<sequence>MEPKKELPLAVVTGAAVRLGRSIALELARHGYPVGVHYHNSEHAARETAEEIRSIGGTAILMSADLTDPQQIKALFGQIRSVSKRLGVWVNSAAVMLSGDLATMTVADWDGTLALNLRAPWLCAREAAACMGPQGGVIINITDVGARKTWTGYPAYTISKSALETLTRLLARQLAPAVRVNAVAPGLILPSENLTAEEWARLVKRLPLQSAGTPEAVAQAVITLIQNDYITGEILLVDGGYALI</sequence>
<dbReference type="Pfam" id="PF13561">
    <property type="entry name" value="adh_short_C2"/>
    <property type="match status" value="1"/>
</dbReference>
<dbReference type="RefSeq" id="WP_075074386.1">
    <property type="nucleotide sequence ID" value="NZ_DF967972.1"/>
</dbReference>
<dbReference type="Proteomes" id="UP000055060">
    <property type="component" value="Unassembled WGS sequence"/>
</dbReference>
<dbReference type="PROSITE" id="PS00061">
    <property type="entry name" value="ADH_SHORT"/>
    <property type="match status" value="1"/>
</dbReference>
<protein>
    <submittedName>
        <fullName evidence="3">Dehydrogenase</fullName>
    </submittedName>
</protein>
<name>A0A0S7BBL4_9CHLR</name>
<accession>A0A0S7BBL4</accession>
<dbReference type="PRINTS" id="PR00080">
    <property type="entry name" value="SDRFAMILY"/>
</dbReference>
<evidence type="ECO:0000256" key="1">
    <source>
        <dbReference type="ARBA" id="ARBA00006484"/>
    </source>
</evidence>
<dbReference type="EMBL" id="DF967972">
    <property type="protein sequence ID" value="GAP15196.1"/>
    <property type="molecule type" value="Genomic_DNA"/>
</dbReference>
<dbReference type="Gene3D" id="3.40.50.720">
    <property type="entry name" value="NAD(P)-binding Rossmann-like Domain"/>
    <property type="match status" value="1"/>
</dbReference>
<dbReference type="SUPFAM" id="SSF51735">
    <property type="entry name" value="NAD(P)-binding Rossmann-fold domains"/>
    <property type="match status" value="1"/>
</dbReference>
<reference evidence="3" key="1">
    <citation type="submission" date="2015-07" db="EMBL/GenBank/DDBJ databases">
        <title>Draft Genome Sequences of Anaerolinea thermolimosa IMO-1, Bellilinea caldifistulae GOMI-1, Leptolinea tardivitalis YMTK-2, Levilinea saccharolytica KIBI-1,Longilinea arvoryzae KOME-1, Previously Described as Members of the Anaerolineaceae (Chloroflexi).</title>
        <authorList>
            <person name="Sekiguchi Y."/>
            <person name="Ohashi A."/>
            <person name="Matsuura N."/>
            <person name="Tourlousse M.D."/>
        </authorList>
    </citation>
    <scope>NUCLEOTIDE SEQUENCE [LARGE SCALE GENOMIC DNA]</scope>
    <source>
        <strain evidence="3">KOME-1</strain>
    </source>
</reference>
<dbReference type="InterPro" id="IPR020904">
    <property type="entry name" value="Sc_DH/Rdtase_CS"/>
</dbReference>
<dbReference type="STRING" id="360412.LARV_02978"/>
<evidence type="ECO:0000313" key="3">
    <source>
        <dbReference type="EMBL" id="GAP15196.1"/>
    </source>
</evidence>
<organism evidence="3">
    <name type="scientific">Longilinea arvoryzae</name>
    <dbReference type="NCBI Taxonomy" id="360412"/>
    <lineage>
        <taxon>Bacteria</taxon>
        <taxon>Bacillati</taxon>
        <taxon>Chloroflexota</taxon>
        <taxon>Anaerolineae</taxon>
        <taxon>Anaerolineales</taxon>
        <taxon>Anaerolineaceae</taxon>
        <taxon>Longilinea</taxon>
    </lineage>
</organism>
<keyword evidence="2" id="KW-0560">Oxidoreductase</keyword>
<dbReference type="PRINTS" id="PR00081">
    <property type="entry name" value="GDHRDH"/>
</dbReference>
<dbReference type="AlphaFoldDB" id="A0A0S7BBL4"/>
<keyword evidence="4" id="KW-1185">Reference proteome</keyword>
<proteinExistence type="inferred from homology"/>
<dbReference type="InterPro" id="IPR036291">
    <property type="entry name" value="NAD(P)-bd_dom_sf"/>
</dbReference>
<evidence type="ECO:0000313" key="4">
    <source>
        <dbReference type="Proteomes" id="UP000055060"/>
    </source>
</evidence>